<evidence type="ECO:0000313" key="2">
    <source>
        <dbReference type="EMBL" id="KXB38171.1"/>
    </source>
</evidence>
<keyword evidence="1" id="KW-0812">Transmembrane</keyword>
<dbReference type="PATRIC" id="fig|87541.4.peg.101"/>
<protein>
    <recommendedName>
        <fullName evidence="4">Conjugal transfer protein</fullName>
    </recommendedName>
</protein>
<dbReference type="InterPro" id="IPR024735">
    <property type="entry name" value="TcpC"/>
</dbReference>
<evidence type="ECO:0000313" key="3">
    <source>
        <dbReference type="Proteomes" id="UP000070422"/>
    </source>
</evidence>
<comment type="caution">
    <text evidence="2">The sequence shown here is derived from an EMBL/GenBank/DDBJ whole genome shotgun (WGS) entry which is preliminary data.</text>
</comment>
<evidence type="ECO:0000256" key="1">
    <source>
        <dbReference type="SAM" id="Phobius"/>
    </source>
</evidence>
<dbReference type="Gene3D" id="3.10.450.540">
    <property type="match status" value="1"/>
</dbReference>
<dbReference type="CDD" id="cd16428">
    <property type="entry name" value="TcpC_C"/>
    <property type="match status" value="1"/>
</dbReference>
<dbReference type="Proteomes" id="UP000070422">
    <property type="component" value="Unassembled WGS sequence"/>
</dbReference>
<dbReference type="OrthoDB" id="2240974at2"/>
<organism evidence="2 3">
    <name type="scientific">Aerococcus christensenii</name>
    <dbReference type="NCBI Taxonomy" id="87541"/>
    <lineage>
        <taxon>Bacteria</taxon>
        <taxon>Bacillati</taxon>
        <taxon>Bacillota</taxon>
        <taxon>Bacilli</taxon>
        <taxon>Lactobacillales</taxon>
        <taxon>Aerococcaceae</taxon>
        <taxon>Aerococcus</taxon>
    </lineage>
</organism>
<dbReference type="CDD" id="cd16386">
    <property type="entry name" value="TcpC_N"/>
    <property type="match status" value="1"/>
</dbReference>
<dbReference type="Pfam" id="PF12642">
    <property type="entry name" value="TpcC"/>
    <property type="match status" value="1"/>
</dbReference>
<reference evidence="2 3" key="1">
    <citation type="submission" date="2016-01" db="EMBL/GenBank/DDBJ databases">
        <authorList>
            <person name="Oliw E.H."/>
        </authorList>
    </citation>
    <scope>NUCLEOTIDE SEQUENCE [LARGE SCALE GENOMIC DNA]</scope>
    <source>
        <strain evidence="2 3">KA00635</strain>
    </source>
</reference>
<evidence type="ECO:0008006" key="4">
    <source>
        <dbReference type="Google" id="ProtNLM"/>
    </source>
</evidence>
<keyword evidence="1" id="KW-0472">Membrane</keyword>
<keyword evidence="1" id="KW-1133">Transmembrane helix</keyword>
<dbReference type="AlphaFoldDB" id="A0A133Y4P8"/>
<dbReference type="RefSeq" id="WP_060936303.1">
    <property type="nucleotide sequence ID" value="NZ_JASOZP010000005.1"/>
</dbReference>
<name>A0A133Y4P8_9LACT</name>
<sequence>MDKAKRYLLQAKEYLSHFKKVEKKGGPPKLKVTNKKTVNIAVIGGISFLLLIGLLGSFRAITLSNKVGTLQAQVEATKKQKAQPMESSRKYDYKLQYYLNDYVYAYFTLPQEGDKQQAQVEYLNSFYNFIPDVKAQGQVRNPSELLYSQLVTVEGKIATYKIKYKETIRRDNNTEEKEIVTGFNIPFDEKDGKYYISGLPWFSAIESSQAGHFSEDDQLQLTANDHFSDGQRKKVEKFLKVFFTNYTTNQDNLNLIAKDVDIIANTTFKTIDYTYLKKDGQNLIAYIQATFEVGGTTHSENFTFILSEKEKTYYVTKLEHTIPLNYANDKE</sequence>
<proteinExistence type="predicted"/>
<gene>
    <name evidence="2" type="ORF">HMPREF3187_00101</name>
</gene>
<feature type="transmembrane region" description="Helical" evidence="1">
    <location>
        <begin position="38"/>
        <end position="58"/>
    </location>
</feature>
<dbReference type="EMBL" id="LSCQ01000010">
    <property type="protein sequence ID" value="KXB38171.1"/>
    <property type="molecule type" value="Genomic_DNA"/>
</dbReference>
<accession>A0A133Y4P8</accession>
<dbReference type="InterPro" id="IPR035628">
    <property type="entry name" value="TcpC_C"/>
</dbReference>